<feature type="region of interest" description="Disordered" evidence="1">
    <location>
        <begin position="1"/>
        <end position="70"/>
    </location>
</feature>
<feature type="compositionally biased region" description="Basic and acidic residues" evidence="1">
    <location>
        <begin position="11"/>
        <end position="22"/>
    </location>
</feature>
<organism evidence="2 3">
    <name type="scientific">Coniophora puteana (strain RWD-64-598)</name>
    <name type="common">Brown rot fungus</name>
    <dbReference type="NCBI Taxonomy" id="741705"/>
    <lineage>
        <taxon>Eukaryota</taxon>
        <taxon>Fungi</taxon>
        <taxon>Dikarya</taxon>
        <taxon>Basidiomycota</taxon>
        <taxon>Agaricomycotina</taxon>
        <taxon>Agaricomycetes</taxon>
        <taxon>Agaricomycetidae</taxon>
        <taxon>Boletales</taxon>
        <taxon>Coniophorineae</taxon>
        <taxon>Coniophoraceae</taxon>
        <taxon>Coniophora</taxon>
    </lineage>
</organism>
<sequence length="70" mass="7817">MDGIGSSATAHSDRVQTSDRKAHGPTQRTPATPRRDPHAPTLKTRRPQRIPKQDQGGRQRDVHTLRKRSG</sequence>
<dbReference type="GeneID" id="19210722"/>
<evidence type="ECO:0000313" key="2">
    <source>
        <dbReference type="EMBL" id="EIW77852.1"/>
    </source>
</evidence>
<comment type="caution">
    <text evidence="2">The sequence shown here is derived from an EMBL/GenBank/DDBJ whole genome shotgun (WGS) entry which is preliminary data.</text>
</comment>
<protein>
    <submittedName>
        <fullName evidence="2">Uncharacterized protein</fullName>
    </submittedName>
</protein>
<accession>A0A5M3MF70</accession>
<dbReference type="RefSeq" id="XP_007772165.1">
    <property type="nucleotide sequence ID" value="XM_007773975.1"/>
</dbReference>
<feature type="compositionally biased region" description="Basic and acidic residues" evidence="1">
    <location>
        <begin position="51"/>
        <end position="64"/>
    </location>
</feature>
<dbReference type="Proteomes" id="UP000053558">
    <property type="component" value="Unassembled WGS sequence"/>
</dbReference>
<dbReference type="AlphaFoldDB" id="A0A5M3MF70"/>
<name>A0A5M3MF70_CONPW</name>
<dbReference type="EMBL" id="JH711583">
    <property type="protein sequence ID" value="EIW77852.1"/>
    <property type="molecule type" value="Genomic_DNA"/>
</dbReference>
<dbReference type="KEGG" id="cput:CONPUDRAFT_84161"/>
<keyword evidence="3" id="KW-1185">Reference proteome</keyword>
<gene>
    <name evidence="2" type="ORF">CONPUDRAFT_84161</name>
</gene>
<proteinExistence type="predicted"/>
<evidence type="ECO:0000313" key="3">
    <source>
        <dbReference type="Proteomes" id="UP000053558"/>
    </source>
</evidence>
<feature type="compositionally biased region" description="Polar residues" evidence="1">
    <location>
        <begin position="1"/>
        <end position="10"/>
    </location>
</feature>
<reference evidence="3" key="1">
    <citation type="journal article" date="2012" name="Science">
        <title>The Paleozoic origin of enzymatic lignin decomposition reconstructed from 31 fungal genomes.</title>
        <authorList>
            <person name="Floudas D."/>
            <person name="Binder M."/>
            <person name="Riley R."/>
            <person name="Barry K."/>
            <person name="Blanchette R.A."/>
            <person name="Henrissat B."/>
            <person name="Martinez A.T."/>
            <person name="Otillar R."/>
            <person name="Spatafora J.W."/>
            <person name="Yadav J.S."/>
            <person name="Aerts A."/>
            <person name="Benoit I."/>
            <person name="Boyd A."/>
            <person name="Carlson A."/>
            <person name="Copeland A."/>
            <person name="Coutinho P.M."/>
            <person name="de Vries R.P."/>
            <person name="Ferreira P."/>
            <person name="Findley K."/>
            <person name="Foster B."/>
            <person name="Gaskell J."/>
            <person name="Glotzer D."/>
            <person name="Gorecki P."/>
            <person name="Heitman J."/>
            <person name="Hesse C."/>
            <person name="Hori C."/>
            <person name="Igarashi K."/>
            <person name="Jurgens J.A."/>
            <person name="Kallen N."/>
            <person name="Kersten P."/>
            <person name="Kohler A."/>
            <person name="Kuees U."/>
            <person name="Kumar T.K.A."/>
            <person name="Kuo A."/>
            <person name="LaButti K."/>
            <person name="Larrondo L.F."/>
            <person name="Lindquist E."/>
            <person name="Ling A."/>
            <person name="Lombard V."/>
            <person name="Lucas S."/>
            <person name="Lundell T."/>
            <person name="Martin R."/>
            <person name="McLaughlin D.J."/>
            <person name="Morgenstern I."/>
            <person name="Morin E."/>
            <person name="Murat C."/>
            <person name="Nagy L.G."/>
            <person name="Nolan M."/>
            <person name="Ohm R.A."/>
            <person name="Patyshakuliyeva A."/>
            <person name="Rokas A."/>
            <person name="Ruiz-Duenas F.J."/>
            <person name="Sabat G."/>
            <person name="Salamov A."/>
            <person name="Samejima M."/>
            <person name="Schmutz J."/>
            <person name="Slot J.C."/>
            <person name="St John F."/>
            <person name="Stenlid J."/>
            <person name="Sun H."/>
            <person name="Sun S."/>
            <person name="Syed K."/>
            <person name="Tsang A."/>
            <person name="Wiebenga A."/>
            <person name="Young D."/>
            <person name="Pisabarro A."/>
            <person name="Eastwood D.C."/>
            <person name="Martin F."/>
            <person name="Cullen D."/>
            <person name="Grigoriev I.V."/>
            <person name="Hibbett D.S."/>
        </authorList>
    </citation>
    <scope>NUCLEOTIDE SEQUENCE [LARGE SCALE GENOMIC DNA]</scope>
    <source>
        <strain evidence="3">RWD-64-598 SS2</strain>
    </source>
</reference>
<evidence type="ECO:0000256" key="1">
    <source>
        <dbReference type="SAM" id="MobiDB-lite"/>
    </source>
</evidence>